<dbReference type="InterPro" id="IPR050117">
    <property type="entry name" value="MAPK"/>
</dbReference>
<proteinExistence type="inferred from homology"/>
<evidence type="ECO:0000256" key="5">
    <source>
        <dbReference type="SAM" id="MobiDB-lite"/>
    </source>
</evidence>
<dbReference type="Pfam" id="PF00069">
    <property type="entry name" value="Pkinase"/>
    <property type="match status" value="1"/>
</dbReference>
<evidence type="ECO:0000259" key="6">
    <source>
        <dbReference type="PROSITE" id="PS50011"/>
    </source>
</evidence>
<dbReference type="GO" id="GO:0004674">
    <property type="term" value="F:protein serine/threonine kinase activity"/>
    <property type="evidence" value="ECO:0007669"/>
    <property type="project" value="UniProtKB-KW"/>
</dbReference>
<dbReference type="SUPFAM" id="SSF56112">
    <property type="entry name" value="Protein kinase-like (PK-like)"/>
    <property type="match status" value="1"/>
</dbReference>
<dbReference type="PROSITE" id="PS50011">
    <property type="entry name" value="PROTEIN_KINASE_DOM"/>
    <property type="match status" value="1"/>
</dbReference>
<dbReference type="SMART" id="SM00220">
    <property type="entry name" value="S_TKc"/>
    <property type="match status" value="1"/>
</dbReference>
<dbReference type="PANTHER" id="PTHR24055">
    <property type="entry name" value="MITOGEN-ACTIVATED PROTEIN KINASE"/>
    <property type="match status" value="1"/>
</dbReference>
<dbReference type="AlphaFoldDB" id="A0A7S0APF4"/>
<evidence type="ECO:0000256" key="1">
    <source>
        <dbReference type="ARBA" id="ARBA00022741"/>
    </source>
</evidence>
<feature type="region of interest" description="Disordered" evidence="5">
    <location>
        <begin position="195"/>
        <end position="227"/>
    </location>
</feature>
<dbReference type="PROSITE" id="PS00107">
    <property type="entry name" value="PROTEIN_KINASE_ATP"/>
    <property type="match status" value="1"/>
</dbReference>
<keyword evidence="4" id="KW-0418">Kinase</keyword>
<evidence type="ECO:0000313" key="7">
    <source>
        <dbReference type="EMBL" id="CAD8369400.1"/>
    </source>
</evidence>
<dbReference type="InterPro" id="IPR000719">
    <property type="entry name" value="Prot_kinase_dom"/>
</dbReference>
<name>A0A7S0APF4_9DINO</name>
<feature type="binding site" evidence="3">
    <location>
        <position position="65"/>
    </location>
    <ligand>
        <name>ATP</name>
        <dbReference type="ChEBI" id="CHEBI:30616"/>
    </ligand>
</feature>
<keyword evidence="4" id="KW-0723">Serine/threonine-protein kinase</keyword>
<feature type="domain" description="Protein kinase" evidence="6">
    <location>
        <begin position="36"/>
        <end position="384"/>
    </location>
</feature>
<reference evidence="7" key="1">
    <citation type="submission" date="2021-01" db="EMBL/GenBank/DDBJ databases">
        <authorList>
            <person name="Corre E."/>
            <person name="Pelletier E."/>
            <person name="Niang G."/>
            <person name="Scheremetjew M."/>
            <person name="Finn R."/>
            <person name="Kale V."/>
            <person name="Holt S."/>
            <person name="Cochrane G."/>
            <person name="Meng A."/>
            <person name="Brown T."/>
            <person name="Cohen L."/>
        </authorList>
    </citation>
    <scope>NUCLEOTIDE SEQUENCE</scope>
    <source>
        <strain evidence="7">Pbaha01</strain>
    </source>
</reference>
<accession>A0A7S0APF4</accession>
<protein>
    <recommendedName>
        <fullName evidence="6">Protein kinase domain-containing protein</fullName>
    </recommendedName>
</protein>
<organism evidence="7">
    <name type="scientific">Pyrodinium bahamense</name>
    <dbReference type="NCBI Taxonomy" id="73915"/>
    <lineage>
        <taxon>Eukaryota</taxon>
        <taxon>Sar</taxon>
        <taxon>Alveolata</taxon>
        <taxon>Dinophyceae</taxon>
        <taxon>Gonyaulacales</taxon>
        <taxon>Pyrocystaceae</taxon>
        <taxon>Pyrodinium</taxon>
    </lineage>
</organism>
<sequence>MSLGAVYSEDGRPLPNWGAVLRDPRPRWRLPARYQLSGQEPLGRGASGEVWEALDEVTGCSVAVKHIAGFAEDLVGSKRLLREIGILRRLSSGHVVRLRDVCIPVGNRPEDFAEIFLVFDRCDGDLRQLLKAGAPLPAERAASLVHGVLQGLRCLHLAGVLHRDLKPANCLLRAGAVQLADLGLARQVLPEASTAAAAPSSGSEVPPEAACRTPLLPAGLLPPPPPLRREVTRRVASRWYRAPEVMLLGEDYSGAIDIWAAGCIFGELLQLVPHGGATTPLFPGAGSAMSPPASDSGSAQADDMLSVILQVVGRPPDEDLSCLGPTAEAAVRRAAGAVAEGGAGTLEELLHAAPAPALGLLRRLLAFGPLRRPTAQEALSHELFRDLPAPEALAAPELERVTSFEVSDEDLRDPVQRPVLALELRRRLAKEIEGWGGTGLTSHSDAAME</sequence>
<evidence type="ECO:0000256" key="4">
    <source>
        <dbReference type="RuleBase" id="RU000304"/>
    </source>
</evidence>
<dbReference type="Gene3D" id="3.30.200.20">
    <property type="entry name" value="Phosphorylase Kinase, domain 1"/>
    <property type="match status" value="1"/>
</dbReference>
<gene>
    <name evidence="7" type="ORF">PBAH0796_LOCUS19357</name>
</gene>
<keyword evidence="4" id="KW-0808">Transferase</keyword>
<dbReference type="EMBL" id="HBEG01031628">
    <property type="protein sequence ID" value="CAD8369400.1"/>
    <property type="molecule type" value="Transcribed_RNA"/>
</dbReference>
<evidence type="ECO:0000256" key="2">
    <source>
        <dbReference type="ARBA" id="ARBA00022840"/>
    </source>
</evidence>
<comment type="similarity">
    <text evidence="4">Belongs to the protein kinase superfamily.</text>
</comment>
<dbReference type="InterPro" id="IPR011009">
    <property type="entry name" value="Kinase-like_dom_sf"/>
</dbReference>
<dbReference type="Gene3D" id="1.10.510.10">
    <property type="entry name" value="Transferase(Phosphotransferase) domain 1"/>
    <property type="match status" value="2"/>
</dbReference>
<evidence type="ECO:0000256" key="3">
    <source>
        <dbReference type="PROSITE-ProRule" id="PRU10141"/>
    </source>
</evidence>
<dbReference type="InterPro" id="IPR017441">
    <property type="entry name" value="Protein_kinase_ATP_BS"/>
</dbReference>
<keyword evidence="2 3" id="KW-0067">ATP-binding</keyword>
<keyword evidence="1 3" id="KW-0547">Nucleotide-binding</keyword>
<dbReference type="GO" id="GO:0005524">
    <property type="term" value="F:ATP binding"/>
    <property type="evidence" value="ECO:0007669"/>
    <property type="project" value="UniProtKB-UniRule"/>
</dbReference>
<dbReference type="PROSITE" id="PS00108">
    <property type="entry name" value="PROTEIN_KINASE_ST"/>
    <property type="match status" value="1"/>
</dbReference>
<dbReference type="InterPro" id="IPR008271">
    <property type="entry name" value="Ser/Thr_kinase_AS"/>
</dbReference>